<dbReference type="Pfam" id="PF01496">
    <property type="entry name" value="V_ATPase_I"/>
    <property type="match status" value="1"/>
</dbReference>
<organism evidence="11 12">
    <name type="scientific">Pseudocercospora fijiensis (strain CIRAD86)</name>
    <name type="common">Black leaf streak disease fungus</name>
    <name type="synonym">Mycosphaerella fijiensis</name>
    <dbReference type="NCBI Taxonomy" id="383855"/>
    <lineage>
        <taxon>Eukaryota</taxon>
        <taxon>Fungi</taxon>
        <taxon>Dikarya</taxon>
        <taxon>Ascomycota</taxon>
        <taxon>Pezizomycotina</taxon>
        <taxon>Dothideomycetes</taxon>
        <taxon>Dothideomycetidae</taxon>
        <taxon>Mycosphaerellales</taxon>
        <taxon>Mycosphaerellaceae</taxon>
        <taxon>Pseudocercospora</taxon>
    </lineage>
</organism>
<dbReference type="PANTHER" id="PTHR11629">
    <property type="entry name" value="VACUOLAR PROTON ATPASES"/>
    <property type="match status" value="1"/>
</dbReference>
<keyword evidence="12" id="KW-1185">Reference proteome</keyword>
<feature type="transmembrane region" description="Helical" evidence="9">
    <location>
        <begin position="581"/>
        <end position="604"/>
    </location>
</feature>
<keyword evidence="6 9" id="KW-1133">Transmembrane helix</keyword>
<protein>
    <recommendedName>
        <fullName evidence="9">V-type proton ATPase subunit a</fullName>
    </recommendedName>
</protein>
<evidence type="ECO:0000256" key="5">
    <source>
        <dbReference type="ARBA" id="ARBA00022781"/>
    </source>
</evidence>
<evidence type="ECO:0000313" key="12">
    <source>
        <dbReference type="Proteomes" id="UP000016932"/>
    </source>
</evidence>
<feature type="transmembrane region" description="Helical" evidence="9">
    <location>
        <begin position="647"/>
        <end position="668"/>
    </location>
</feature>
<evidence type="ECO:0000313" key="11">
    <source>
        <dbReference type="EMBL" id="EME84926.1"/>
    </source>
</evidence>
<dbReference type="InterPro" id="IPR002490">
    <property type="entry name" value="V-ATPase_116kDa_su"/>
</dbReference>
<dbReference type="PIRSF" id="PIRSF001293">
    <property type="entry name" value="ATP6V0A1"/>
    <property type="match status" value="1"/>
</dbReference>
<dbReference type="STRING" id="383855.M3AK22"/>
<accession>M3AK22</accession>
<comment type="subcellular location">
    <subcellularLocation>
        <location evidence="1">Membrane</location>
        <topology evidence="1">Multi-pass membrane protein</topology>
    </subcellularLocation>
</comment>
<evidence type="ECO:0000256" key="7">
    <source>
        <dbReference type="ARBA" id="ARBA00023065"/>
    </source>
</evidence>
<feature type="transmembrane region" description="Helical" evidence="9">
    <location>
        <begin position="424"/>
        <end position="449"/>
    </location>
</feature>
<dbReference type="RefSeq" id="XP_007924308.1">
    <property type="nucleotide sequence ID" value="XM_007926117.1"/>
</dbReference>
<dbReference type="InterPro" id="IPR026028">
    <property type="entry name" value="V-type_ATPase_116kDa_su_euka"/>
</dbReference>
<dbReference type="GeneID" id="19340555"/>
<dbReference type="HOGENOM" id="CLU_005230_0_1_1"/>
<dbReference type="GO" id="GO:0000329">
    <property type="term" value="C:fungal-type vacuole membrane"/>
    <property type="evidence" value="ECO:0007669"/>
    <property type="project" value="TreeGrafter"/>
</dbReference>
<evidence type="ECO:0000256" key="10">
    <source>
        <dbReference type="SAM" id="Coils"/>
    </source>
</evidence>
<dbReference type="EMBL" id="KB446557">
    <property type="protein sequence ID" value="EME84926.1"/>
    <property type="molecule type" value="Genomic_DNA"/>
</dbReference>
<keyword evidence="5 9" id="KW-0375">Hydrogen ion transport</keyword>
<evidence type="ECO:0000256" key="3">
    <source>
        <dbReference type="ARBA" id="ARBA00022448"/>
    </source>
</evidence>
<keyword evidence="8 9" id="KW-0472">Membrane</keyword>
<comment type="function">
    <text evidence="9">Essential component of the vacuolar proton pump (V-ATPase), a multimeric enzyme that catalyzes the translocation of protons across the membranes. Required for assembly and activity of the V-ATPase.</text>
</comment>
<reference evidence="11 12" key="1">
    <citation type="journal article" date="2012" name="PLoS Pathog.">
        <title>Diverse lifestyles and strategies of plant pathogenesis encoded in the genomes of eighteen Dothideomycetes fungi.</title>
        <authorList>
            <person name="Ohm R.A."/>
            <person name="Feau N."/>
            <person name="Henrissat B."/>
            <person name="Schoch C.L."/>
            <person name="Horwitz B.A."/>
            <person name="Barry K.W."/>
            <person name="Condon B.J."/>
            <person name="Copeland A.C."/>
            <person name="Dhillon B."/>
            <person name="Glaser F."/>
            <person name="Hesse C.N."/>
            <person name="Kosti I."/>
            <person name="LaButti K."/>
            <person name="Lindquist E.A."/>
            <person name="Lucas S."/>
            <person name="Salamov A.A."/>
            <person name="Bradshaw R.E."/>
            <person name="Ciuffetti L."/>
            <person name="Hamelin R.C."/>
            <person name="Kema G.H.J."/>
            <person name="Lawrence C."/>
            <person name="Scott J.A."/>
            <person name="Spatafora J.W."/>
            <person name="Turgeon B.G."/>
            <person name="de Wit P.J.G.M."/>
            <person name="Zhong S."/>
            <person name="Goodwin S.B."/>
            <person name="Grigoriev I.V."/>
        </authorList>
    </citation>
    <scope>NUCLEOTIDE SEQUENCE [LARGE SCALE GENOMIC DNA]</scope>
    <source>
        <strain evidence="11 12">CIRAD86</strain>
    </source>
</reference>
<proteinExistence type="inferred from homology"/>
<feature type="transmembrane region" description="Helical" evidence="9">
    <location>
        <begin position="760"/>
        <end position="779"/>
    </location>
</feature>
<keyword evidence="3 9" id="KW-0813">Transport</keyword>
<dbReference type="VEuPathDB" id="FungiDB:MYCFIDRAFT_59973"/>
<evidence type="ECO:0000256" key="2">
    <source>
        <dbReference type="ARBA" id="ARBA00009904"/>
    </source>
</evidence>
<dbReference type="KEGG" id="pfj:MYCFIDRAFT_59973"/>
<dbReference type="GO" id="GO:0046961">
    <property type="term" value="F:proton-transporting ATPase activity, rotational mechanism"/>
    <property type="evidence" value="ECO:0007669"/>
    <property type="project" value="InterPro"/>
</dbReference>
<comment type="similarity">
    <text evidence="2 9">Belongs to the V-ATPase 116 kDa subunit family.</text>
</comment>
<dbReference type="GO" id="GO:0051117">
    <property type="term" value="F:ATPase binding"/>
    <property type="evidence" value="ECO:0007669"/>
    <property type="project" value="TreeGrafter"/>
</dbReference>
<keyword evidence="7 9" id="KW-0406">Ion transport</keyword>
<evidence type="ECO:0000256" key="6">
    <source>
        <dbReference type="ARBA" id="ARBA00022989"/>
    </source>
</evidence>
<dbReference type="PANTHER" id="PTHR11629:SF63">
    <property type="entry name" value="V-TYPE PROTON ATPASE SUBUNIT A"/>
    <property type="match status" value="1"/>
</dbReference>
<dbReference type="GO" id="GO:0007035">
    <property type="term" value="P:vacuolar acidification"/>
    <property type="evidence" value="ECO:0007669"/>
    <property type="project" value="TreeGrafter"/>
</dbReference>
<evidence type="ECO:0000256" key="9">
    <source>
        <dbReference type="RuleBase" id="RU361189"/>
    </source>
</evidence>
<dbReference type="GO" id="GO:0000220">
    <property type="term" value="C:vacuolar proton-transporting V-type ATPase, V0 domain"/>
    <property type="evidence" value="ECO:0007669"/>
    <property type="project" value="InterPro"/>
</dbReference>
<evidence type="ECO:0000256" key="4">
    <source>
        <dbReference type="ARBA" id="ARBA00022692"/>
    </source>
</evidence>
<gene>
    <name evidence="11" type="ORF">MYCFIDRAFT_59973</name>
</gene>
<feature type="transmembrane region" description="Helical" evidence="9">
    <location>
        <begin position="785"/>
        <end position="813"/>
    </location>
</feature>
<sequence>MAPNSESLFRSQDMTLTQLYVANEIGREVVSALGELGAMQFRDLNPETTAFQRTFTQEIRRLDNVERQLNYFRSQIERNSIDMRSIYEFSDAIAAPSASEIDELADRSQQLEQRIQSLNESYETLKKREVELTEWRWVLREAGGFFDRARGQTEEIRQSIDSSDDAPLLRDVENANGSAEGGQQSFSVMNIGFVAGVIPRERMGAFERILWRTLRGNLYMNQSEIPDAILDPEKNEEQHKNVFVIFAHGKEIIAKIRKISESLGADIYNVDENSELRRDQIHEVNSRLQDLSNVLGNTKRTLDAELTQIGRSLAAWMIVIKKEKSVYQTLNRFSYDPARKTLVAEAWCPTNSLGLIKSTLQDVNERAGLSVPTIVNQIKTSKTPPTYNKTNKFTLGFQTIIDAYGTAKYTEVNPGLPTIVTFPFLFAVMFGDFGHGAIMTLAAVAMIIFEKPLQRGKQDELFGMAFYGRYIMLMMGIFSMYTGLIYCDVFSKEIPLFSSMWEWEFPDNYTPDKTTITANRIEGYTYPFGLDWRWHDTENDLLFSNSYKMKLSIIMGWAHMTYSLCLSYVNARHFKSNIDIWGNFIPGMIFFQGIFGYLVLTIVWKWCVDWYAIGEQPPNLLNMLIYMFLSPGTVEERLYSGQGGVQVVLVLLAVIQVPIMLFLKPFYLRWEHNRARAKGYRGIGETTAVSALDDDDHNARTNGDAGRPSFAESDIDGAVITQDIGGDEHEEFEFGEIMIHQVIHTIEFCLNCVSHTASYLRLWALSLAHQQLSIVLWSMTLKNAFGFSGALGIVVIFLAFVVWFALTIAVLVVMEGTSAMLHSLRLHWVEAMSKHFIGEGVAFEPFSFKQMLDDEMTELK</sequence>
<dbReference type="AlphaFoldDB" id="M3AK22"/>
<evidence type="ECO:0000256" key="1">
    <source>
        <dbReference type="ARBA" id="ARBA00004141"/>
    </source>
</evidence>
<dbReference type="Proteomes" id="UP000016932">
    <property type="component" value="Unassembled WGS sequence"/>
</dbReference>
<name>M3AK22_PSEFD</name>
<keyword evidence="10" id="KW-0175">Coiled coil</keyword>
<evidence type="ECO:0000256" key="8">
    <source>
        <dbReference type="ARBA" id="ARBA00023136"/>
    </source>
</evidence>
<feature type="transmembrane region" description="Helical" evidence="9">
    <location>
        <begin position="470"/>
        <end position="491"/>
    </location>
</feature>
<feature type="coiled-coil region" evidence="10">
    <location>
        <begin position="101"/>
        <end position="128"/>
    </location>
</feature>
<feature type="transmembrane region" description="Helical" evidence="9">
    <location>
        <begin position="551"/>
        <end position="569"/>
    </location>
</feature>
<keyword evidence="4 9" id="KW-0812">Transmembrane</keyword>
<dbReference type="eggNOG" id="KOG2189">
    <property type="taxonomic scope" value="Eukaryota"/>
</dbReference>
<dbReference type="OrthoDB" id="10264220at2759"/>